<evidence type="ECO:0000256" key="12">
    <source>
        <dbReference type="PROSITE-ProRule" id="PRU01360"/>
    </source>
</evidence>
<evidence type="ECO:0000256" key="7">
    <source>
        <dbReference type="ARBA" id="ARBA00023065"/>
    </source>
</evidence>
<evidence type="ECO:0000313" key="18">
    <source>
        <dbReference type="EMBL" id="MDR6214831.1"/>
    </source>
</evidence>
<proteinExistence type="inferred from homology"/>
<evidence type="ECO:0000256" key="8">
    <source>
        <dbReference type="ARBA" id="ARBA00023077"/>
    </source>
</evidence>
<dbReference type="Pfam" id="PF07715">
    <property type="entry name" value="Plug"/>
    <property type="match status" value="1"/>
</dbReference>
<evidence type="ECO:0000259" key="16">
    <source>
        <dbReference type="Pfam" id="PF00593"/>
    </source>
</evidence>
<comment type="subcellular location">
    <subcellularLocation>
        <location evidence="1 12">Cell outer membrane</location>
        <topology evidence="1 12">Multi-pass membrane protein</topology>
    </subcellularLocation>
</comment>
<evidence type="ECO:0000256" key="3">
    <source>
        <dbReference type="ARBA" id="ARBA00022448"/>
    </source>
</evidence>
<gene>
    <name evidence="18" type="ORF">QE399_002520</name>
</gene>
<dbReference type="InterPro" id="IPR010917">
    <property type="entry name" value="TonB_rcpt_CS"/>
</dbReference>
<dbReference type="InterPro" id="IPR036942">
    <property type="entry name" value="Beta-barrel_TonB_sf"/>
</dbReference>
<evidence type="ECO:0000256" key="14">
    <source>
        <dbReference type="RuleBase" id="RU003357"/>
    </source>
</evidence>
<feature type="domain" description="TonB-dependent receptor-like beta-barrel" evidence="16">
    <location>
        <begin position="207"/>
        <end position="663"/>
    </location>
</feature>
<organism evidence="18 19">
    <name type="scientific">Paracidovorax wautersii</name>
    <dbReference type="NCBI Taxonomy" id="1177982"/>
    <lineage>
        <taxon>Bacteria</taxon>
        <taxon>Pseudomonadati</taxon>
        <taxon>Pseudomonadota</taxon>
        <taxon>Betaproteobacteria</taxon>
        <taxon>Burkholderiales</taxon>
        <taxon>Comamonadaceae</taxon>
        <taxon>Paracidovorax</taxon>
    </lineage>
</organism>
<dbReference type="Proteomes" id="UP001267710">
    <property type="component" value="Unassembled WGS sequence"/>
</dbReference>
<sequence length="691" mass="74733">MARYALLRPLPLPLAAALACAGMAAAHAQSSSPAAPDTAALSTVVVTASGTAVDIREAPASISVITREDIERKPVTSIGELLATVPGVTGGLSGTGAQSKIRLRGLPEKYTLILVDGQRQGNSAGVNYRDDLGQQDLDWISPEMIERIEVVRGPMSSLYGSDAMGGVINIITRKIAPRWSGSTTLNYSRPSDGDRGDTRQWGFNASGPVSDRLGLRLAGNYTDRAADEGNGGFPGAYLSTAGSRKQNLNALLNWQLTPDQVIGLETGHGTQRATGSDVRAANGNPLVAQWGLSKLEHTHVGASHEGRWGDVRSRINLAHHRYEDKGDTIGNNSRETTLDGRVDLPAKLFGFDQALALGGQWKREELDNRDTIGLAPIDYRGNAVNGSSISASTWALFGEDQIFLRENLALTLGLRMDHHHKYGSNWSPRAYIVYHPQPEWTVRGGVSRGFRAPGLKENSPNAATQSGGNGCRSLAGRGWTSTSVNADGTRGCYMAGNPDLEPETSTNFELGTSWDRNGWSLGATYFHTNFKNKIDYQPLGFFNGYWWTRMANAQRARTRGLEATFNVPLAPGLDWNTNVTRMFESKNLTTGASLLAVPRLTAYSSLQWRIRAAWTAALSAHHTGKELLTTGSASNFAKAYTTFDVSTNYQVNDTVTLRAGVINFTDKQSRELGSNYDNGGRTYFVGATARF</sequence>
<evidence type="ECO:0000256" key="13">
    <source>
        <dbReference type="PROSITE-ProRule" id="PRU10144"/>
    </source>
</evidence>
<dbReference type="InterPro" id="IPR037066">
    <property type="entry name" value="Plug_dom_sf"/>
</dbReference>
<evidence type="ECO:0000256" key="5">
    <source>
        <dbReference type="ARBA" id="ARBA00022692"/>
    </source>
</evidence>
<dbReference type="InterPro" id="IPR012910">
    <property type="entry name" value="Plug_dom"/>
</dbReference>
<feature type="domain" description="TonB-dependent receptor plug" evidence="17">
    <location>
        <begin position="55"/>
        <end position="167"/>
    </location>
</feature>
<dbReference type="Gene3D" id="2.40.170.20">
    <property type="entry name" value="TonB-dependent receptor, beta-barrel domain"/>
    <property type="match status" value="1"/>
</dbReference>
<evidence type="ECO:0000256" key="11">
    <source>
        <dbReference type="ARBA" id="ARBA00023237"/>
    </source>
</evidence>
<dbReference type="InterPro" id="IPR039426">
    <property type="entry name" value="TonB-dep_rcpt-like"/>
</dbReference>
<keyword evidence="8 14" id="KW-0798">TonB box</keyword>
<comment type="caution">
    <text evidence="18">The sequence shown here is derived from an EMBL/GenBank/DDBJ whole genome shotgun (WGS) entry which is preliminary data.</text>
</comment>
<evidence type="ECO:0000313" key="19">
    <source>
        <dbReference type="Proteomes" id="UP001267710"/>
    </source>
</evidence>
<dbReference type="PANTHER" id="PTHR30069">
    <property type="entry name" value="TONB-DEPENDENT OUTER MEMBRANE RECEPTOR"/>
    <property type="match status" value="1"/>
</dbReference>
<dbReference type="InterPro" id="IPR000531">
    <property type="entry name" value="Beta-barrel_TonB"/>
</dbReference>
<dbReference type="RefSeq" id="WP_309829140.1">
    <property type="nucleotide sequence ID" value="NZ_JAVIZX010000001.1"/>
</dbReference>
<keyword evidence="5 12" id="KW-0812">Transmembrane</keyword>
<accession>A0ABU1IC73</accession>
<dbReference type="PROSITE" id="PS52016">
    <property type="entry name" value="TONB_DEPENDENT_REC_3"/>
    <property type="match status" value="1"/>
</dbReference>
<evidence type="ECO:0000256" key="4">
    <source>
        <dbReference type="ARBA" id="ARBA00022452"/>
    </source>
</evidence>
<keyword evidence="9 12" id="KW-0472">Membrane</keyword>
<comment type="similarity">
    <text evidence="2 12 14">Belongs to the TonB-dependent receptor family.</text>
</comment>
<dbReference type="PROSITE" id="PS01156">
    <property type="entry name" value="TONB_DEPENDENT_REC_2"/>
    <property type="match status" value="1"/>
</dbReference>
<evidence type="ECO:0000256" key="10">
    <source>
        <dbReference type="ARBA" id="ARBA00023170"/>
    </source>
</evidence>
<dbReference type="EMBL" id="JAVIZX010000001">
    <property type="protein sequence ID" value="MDR6214831.1"/>
    <property type="molecule type" value="Genomic_DNA"/>
</dbReference>
<dbReference type="Gene3D" id="2.170.130.10">
    <property type="entry name" value="TonB-dependent receptor, plug domain"/>
    <property type="match status" value="1"/>
</dbReference>
<keyword evidence="3 12" id="KW-0813">Transport</keyword>
<evidence type="ECO:0000259" key="17">
    <source>
        <dbReference type="Pfam" id="PF07715"/>
    </source>
</evidence>
<feature type="chain" id="PRO_5047179019" evidence="15">
    <location>
        <begin position="29"/>
        <end position="691"/>
    </location>
</feature>
<dbReference type="PANTHER" id="PTHR30069:SF53">
    <property type="entry name" value="COLICIN I RECEPTOR-RELATED"/>
    <property type="match status" value="1"/>
</dbReference>
<feature type="signal peptide" evidence="15">
    <location>
        <begin position="1"/>
        <end position="28"/>
    </location>
</feature>
<dbReference type="CDD" id="cd01347">
    <property type="entry name" value="ligand_gated_channel"/>
    <property type="match status" value="1"/>
</dbReference>
<dbReference type="PROSITE" id="PS51257">
    <property type="entry name" value="PROKAR_LIPOPROTEIN"/>
    <property type="match status" value="1"/>
</dbReference>
<keyword evidence="10 18" id="KW-0675">Receptor</keyword>
<evidence type="ECO:0000256" key="2">
    <source>
        <dbReference type="ARBA" id="ARBA00009810"/>
    </source>
</evidence>
<protein>
    <submittedName>
        <fullName evidence="18">Outer membrane receptor for ferrienterochelin and colicins</fullName>
    </submittedName>
</protein>
<feature type="short sequence motif" description="TonB C-terminal box" evidence="13">
    <location>
        <begin position="674"/>
        <end position="691"/>
    </location>
</feature>
<evidence type="ECO:0000256" key="6">
    <source>
        <dbReference type="ARBA" id="ARBA00022729"/>
    </source>
</evidence>
<dbReference type="Pfam" id="PF00593">
    <property type="entry name" value="TonB_dep_Rec_b-barrel"/>
    <property type="match status" value="1"/>
</dbReference>
<keyword evidence="6 15" id="KW-0732">Signal</keyword>
<evidence type="ECO:0000256" key="9">
    <source>
        <dbReference type="ARBA" id="ARBA00023136"/>
    </source>
</evidence>
<evidence type="ECO:0000256" key="1">
    <source>
        <dbReference type="ARBA" id="ARBA00004571"/>
    </source>
</evidence>
<keyword evidence="7" id="KW-0406">Ion transport</keyword>
<evidence type="ECO:0000256" key="15">
    <source>
        <dbReference type="SAM" id="SignalP"/>
    </source>
</evidence>
<reference evidence="18 19" key="1">
    <citation type="submission" date="2023-08" db="EMBL/GenBank/DDBJ databases">
        <title>Functional and genomic diversity of the sorghum phyllosphere microbiome.</title>
        <authorList>
            <person name="Shade A."/>
        </authorList>
    </citation>
    <scope>NUCLEOTIDE SEQUENCE [LARGE SCALE GENOMIC DNA]</scope>
    <source>
        <strain evidence="18 19">SORGH_AS_0335</strain>
    </source>
</reference>
<keyword evidence="11 12" id="KW-0998">Cell outer membrane</keyword>
<name>A0ABU1IC73_9BURK</name>
<dbReference type="SUPFAM" id="SSF56935">
    <property type="entry name" value="Porins"/>
    <property type="match status" value="1"/>
</dbReference>
<keyword evidence="19" id="KW-1185">Reference proteome</keyword>
<keyword evidence="4 12" id="KW-1134">Transmembrane beta strand</keyword>